<name>A0A540LTS7_MALBA</name>
<protein>
    <submittedName>
        <fullName evidence="2">Uncharacterized protein</fullName>
    </submittedName>
</protein>
<evidence type="ECO:0000313" key="3">
    <source>
        <dbReference type="Proteomes" id="UP000315295"/>
    </source>
</evidence>
<gene>
    <name evidence="2" type="ORF">C1H46_024807</name>
</gene>
<proteinExistence type="predicted"/>
<dbReference type="Proteomes" id="UP000315295">
    <property type="component" value="Unassembled WGS sequence"/>
</dbReference>
<feature type="transmembrane region" description="Helical" evidence="1">
    <location>
        <begin position="113"/>
        <end position="132"/>
    </location>
</feature>
<keyword evidence="3" id="KW-1185">Reference proteome</keyword>
<organism evidence="2 3">
    <name type="scientific">Malus baccata</name>
    <name type="common">Siberian crab apple</name>
    <name type="synonym">Pyrus baccata</name>
    <dbReference type="NCBI Taxonomy" id="106549"/>
    <lineage>
        <taxon>Eukaryota</taxon>
        <taxon>Viridiplantae</taxon>
        <taxon>Streptophyta</taxon>
        <taxon>Embryophyta</taxon>
        <taxon>Tracheophyta</taxon>
        <taxon>Spermatophyta</taxon>
        <taxon>Magnoliopsida</taxon>
        <taxon>eudicotyledons</taxon>
        <taxon>Gunneridae</taxon>
        <taxon>Pentapetalae</taxon>
        <taxon>rosids</taxon>
        <taxon>fabids</taxon>
        <taxon>Rosales</taxon>
        <taxon>Rosaceae</taxon>
        <taxon>Amygdaloideae</taxon>
        <taxon>Maleae</taxon>
        <taxon>Malus</taxon>
    </lineage>
</organism>
<dbReference type="AlphaFoldDB" id="A0A540LTS7"/>
<keyword evidence="1" id="KW-0472">Membrane</keyword>
<sequence>MSKPAKKMLHLSDLLMDRKTKVYVDTYRARKEMYEAKYPTWDERIESLSENRLEALLNSLDAKLESGERTLLHKRNQSAEHYQHICSSSQSRPCNYYKQEQVNHQEEDKKPMMICSSLLIIIIIIIISSLLIESIVQMNI</sequence>
<evidence type="ECO:0000256" key="1">
    <source>
        <dbReference type="SAM" id="Phobius"/>
    </source>
</evidence>
<evidence type="ECO:0000313" key="2">
    <source>
        <dbReference type="EMBL" id="TQD89672.1"/>
    </source>
</evidence>
<reference evidence="2 3" key="1">
    <citation type="journal article" date="2019" name="G3 (Bethesda)">
        <title>Sequencing of a Wild Apple (Malus baccata) Genome Unravels the Differences Between Cultivated and Wild Apple Species Regarding Disease Resistance and Cold Tolerance.</title>
        <authorList>
            <person name="Chen X."/>
        </authorList>
    </citation>
    <scope>NUCLEOTIDE SEQUENCE [LARGE SCALE GENOMIC DNA]</scope>
    <source>
        <strain evidence="3">cv. Shandingzi</strain>
        <tissue evidence="2">Leaves</tissue>
    </source>
</reference>
<comment type="caution">
    <text evidence="2">The sequence shown here is derived from an EMBL/GenBank/DDBJ whole genome shotgun (WGS) entry which is preliminary data.</text>
</comment>
<keyword evidence="1" id="KW-0812">Transmembrane</keyword>
<dbReference type="EMBL" id="VIEB01000472">
    <property type="protein sequence ID" value="TQD89672.1"/>
    <property type="molecule type" value="Genomic_DNA"/>
</dbReference>
<keyword evidence="1" id="KW-1133">Transmembrane helix</keyword>
<accession>A0A540LTS7</accession>